<dbReference type="AlphaFoldDB" id="A0A7J6X993"/>
<dbReference type="Proteomes" id="UP000554482">
    <property type="component" value="Unassembled WGS sequence"/>
</dbReference>
<evidence type="ECO:0000256" key="1">
    <source>
        <dbReference type="SAM" id="MobiDB-lite"/>
    </source>
</evidence>
<feature type="region of interest" description="Disordered" evidence="1">
    <location>
        <begin position="365"/>
        <end position="407"/>
    </location>
</feature>
<protein>
    <submittedName>
        <fullName evidence="2">Uncharacterized protein</fullName>
    </submittedName>
</protein>
<feature type="region of interest" description="Disordered" evidence="1">
    <location>
        <begin position="424"/>
        <end position="459"/>
    </location>
</feature>
<dbReference type="EMBL" id="JABWDY010004693">
    <property type="protein sequence ID" value="KAF5204972.1"/>
    <property type="molecule type" value="Genomic_DNA"/>
</dbReference>
<comment type="caution">
    <text evidence="2">The sequence shown here is derived from an EMBL/GenBank/DDBJ whole genome shotgun (WGS) entry which is preliminary data.</text>
</comment>
<accession>A0A7J6X993</accession>
<name>A0A7J6X993_THATH</name>
<feature type="non-terminal residue" evidence="2">
    <location>
        <position position="496"/>
    </location>
</feature>
<gene>
    <name evidence="2" type="ORF">FRX31_005441</name>
</gene>
<sequence length="496" mass="54488">MPVILCRYDGVKADWFWVRERIRSVCGEVTMKITQEGEAILVFQEEKDKDKLLSLPPLSTWEGTYSFRRWGPRDGALDLNHLKGDVNVKFIGIPYHLRVRSVVEALASKCGTNFSIEDNSIDICKATCSIIVKECDWQSIPRVITIEERGYIAQILVEISQINPSVSDSLFGILPETFCADEGGDGANLVARAPMDVGHVAPPLTTSVHSFPPGFEPHNSNQGEDKQSDIIARPFGRSTNPFAEGQPMEVLSVKANQNRFEPLVFLDISEECNPMASSCNGNVFSMEEGPHDLSSQAKDYNEGRAESEPILPFIKSTGGRPRKYGNKHIKPIVQAPFPVTHNRRWIAGTQVTNVGERSPIILQRKSPVSHIQTASSPAISSNSVAPNTAVSIQERGESSQRSKPPIPSRDEIAASLISFPFKNSQASVSRKEGDRASSSVELSHVNESPPSPEGSNGSSRLVIAQTETIEARVSKTQSIENIPVEDMARQLLECNT</sequence>
<feature type="compositionally biased region" description="Polar residues" evidence="1">
    <location>
        <begin position="369"/>
        <end position="391"/>
    </location>
</feature>
<proteinExistence type="predicted"/>
<reference evidence="2 3" key="1">
    <citation type="submission" date="2020-06" db="EMBL/GenBank/DDBJ databases">
        <title>Transcriptomic and genomic resources for Thalictrum thalictroides and T. hernandezii: Facilitating candidate gene discovery in an emerging model plant lineage.</title>
        <authorList>
            <person name="Arias T."/>
            <person name="Riano-Pachon D.M."/>
            <person name="Di Stilio V.S."/>
        </authorList>
    </citation>
    <scope>NUCLEOTIDE SEQUENCE [LARGE SCALE GENOMIC DNA]</scope>
    <source>
        <strain evidence="3">cv. WT478/WT964</strain>
        <tissue evidence="2">Leaves</tissue>
    </source>
</reference>
<organism evidence="2 3">
    <name type="scientific">Thalictrum thalictroides</name>
    <name type="common">Rue-anemone</name>
    <name type="synonym">Anemone thalictroides</name>
    <dbReference type="NCBI Taxonomy" id="46969"/>
    <lineage>
        <taxon>Eukaryota</taxon>
        <taxon>Viridiplantae</taxon>
        <taxon>Streptophyta</taxon>
        <taxon>Embryophyta</taxon>
        <taxon>Tracheophyta</taxon>
        <taxon>Spermatophyta</taxon>
        <taxon>Magnoliopsida</taxon>
        <taxon>Ranunculales</taxon>
        <taxon>Ranunculaceae</taxon>
        <taxon>Thalictroideae</taxon>
        <taxon>Thalictrum</taxon>
    </lineage>
</organism>
<keyword evidence="3" id="KW-1185">Reference proteome</keyword>
<evidence type="ECO:0000313" key="2">
    <source>
        <dbReference type="EMBL" id="KAF5204972.1"/>
    </source>
</evidence>
<dbReference type="OrthoDB" id="1749329at2759"/>
<evidence type="ECO:0000313" key="3">
    <source>
        <dbReference type="Proteomes" id="UP000554482"/>
    </source>
</evidence>